<sequence>MPIRALTDLCYSNTLLSVLAIAVDTMFLAMGIWYLRRLGISIIKCDNIFWGKSWMLYYPFGY</sequence>
<dbReference type="InParanoid" id="A0A2P5EYL1"/>
<dbReference type="EMBL" id="JXTC01000082">
    <property type="protein sequence ID" value="PON90620.1"/>
    <property type="molecule type" value="Genomic_DNA"/>
</dbReference>
<evidence type="ECO:0000256" key="1">
    <source>
        <dbReference type="SAM" id="Phobius"/>
    </source>
</evidence>
<evidence type="ECO:0000313" key="2">
    <source>
        <dbReference type="EMBL" id="PON90620.1"/>
    </source>
</evidence>
<dbReference type="OrthoDB" id="10298556at2759"/>
<name>A0A2P5EYL1_TREOI</name>
<accession>A0A2P5EYL1</accession>
<reference evidence="3" key="1">
    <citation type="submission" date="2016-06" db="EMBL/GenBank/DDBJ databases">
        <title>Parallel loss of symbiosis genes in relatives of nitrogen-fixing non-legume Parasponia.</title>
        <authorList>
            <person name="Van Velzen R."/>
            <person name="Holmer R."/>
            <person name="Bu F."/>
            <person name="Rutten L."/>
            <person name="Van Zeijl A."/>
            <person name="Liu W."/>
            <person name="Santuari L."/>
            <person name="Cao Q."/>
            <person name="Sharma T."/>
            <person name="Shen D."/>
            <person name="Roswanjaya Y."/>
            <person name="Wardhani T."/>
            <person name="Kalhor M.S."/>
            <person name="Jansen J."/>
            <person name="Van den Hoogen J."/>
            <person name="Gungor B."/>
            <person name="Hartog M."/>
            <person name="Hontelez J."/>
            <person name="Verver J."/>
            <person name="Yang W.-C."/>
            <person name="Schijlen E."/>
            <person name="Repin R."/>
            <person name="Schilthuizen M."/>
            <person name="Schranz E."/>
            <person name="Heidstra R."/>
            <person name="Miyata K."/>
            <person name="Fedorova E."/>
            <person name="Kohlen W."/>
            <person name="Bisseling T."/>
            <person name="Smit S."/>
            <person name="Geurts R."/>
        </authorList>
    </citation>
    <scope>NUCLEOTIDE SEQUENCE [LARGE SCALE GENOMIC DNA]</scope>
    <source>
        <strain evidence="3">cv. RG33-2</strain>
    </source>
</reference>
<keyword evidence="1" id="KW-1133">Transmembrane helix</keyword>
<organism evidence="2 3">
    <name type="scientific">Trema orientale</name>
    <name type="common">Charcoal tree</name>
    <name type="synonym">Celtis orientalis</name>
    <dbReference type="NCBI Taxonomy" id="63057"/>
    <lineage>
        <taxon>Eukaryota</taxon>
        <taxon>Viridiplantae</taxon>
        <taxon>Streptophyta</taxon>
        <taxon>Embryophyta</taxon>
        <taxon>Tracheophyta</taxon>
        <taxon>Spermatophyta</taxon>
        <taxon>Magnoliopsida</taxon>
        <taxon>eudicotyledons</taxon>
        <taxon>Gunneridae</taxon>
        <taxon>Pentapetalae</taxon>
        <taxon>rosids</taxon>
        <taxon>fabids</taxon>
        <taxon>Rosales</taxon>
        <taxon>Cannabaceae</taxon>
        <taxon>Trema</taxon>
    </lineage>
</organism>
<comment type="caution">
    <text evidence="2">The sequence shown here is derived from an EMBL/GenBank/DDBJ whole genome shotgun (WGS) entry which is preliminary data.</text>
</comment>
<feature type="transmembrane region" description="Helical" evidence="1">
    <location>
        <begin position="15"/>
        <end position="35"/>
    </location>
</feature>
<keyword evidence="1" id="KW-0812">Transmembrane</keyword>
<protein>
    <submittedName>
        <fullName evidence="2">Uncharacterized protein</fullName>
    </submittedName>
</protein>
<keyword evidence="3" id="KW-1185">Reference proteome</keyword>
<evidence type="ECO:0000313" key="3">
    <source>
        <dbReference type="Proteomes" id="UP000237000"/>
    </source>
</evidence>
<dbReference type="Proteomes" id="UP000237000">
    <property type="component" value="Unassembled WGS sequence"/>
</dbReference>
<proteinExistence type="predicted"/>
<dbReference type="AlphaFoldDB" id="A0A2P5EYL1"/>
<gene>
    <name evidence="2" type="ORF">TorRG33x02_136750</name>
</gene>
<keyword evidence="1" id="KW-0472">Membrane</keyword>